<evidence type="ECO:0000313" key="2">
    <source>
        <dbReference type="Proteomes" id="UP001457282"/>
    </source>
</evidence>
<comment type="caution">
    <text evidence="1">The sequence shown here is derived from an EMBL/GenBank/DDBJ whole genome shotgun (WGS) entry which is preliminary data.</text>
</comment>
<sequence>MHFNNKSKEGAVYCNDAIHWIRNQSKGMSLPHFSVSDESDDDREEFRRPESDVLHYFDIGEESLRLAAATPPVPLFVKNIQLDEDGYPIRFRF</sequence>
<gene>
    <name evidence="1" type="ORF">M0R45_018244</name>
</gene>
<evidence type="ECO:0000313" key="1">
    <source>
        <dbReference type="EMBL" id="KAK9930943.1"/>
    </source>
</evidence>
<accession>A0AAW1X4H8</accession>
<dbReference type="AlphaFoldDB" id="A0AAW1X4H8"/>
<protein>
    <submittedName>
        <fullName evidence="1">Uncharacterized protein</fullName>
    </submittedName>
</protein>
<keyword evidence="2" id="KW-1185">Reference proteome</keyword>
<name>A0AAW1X4H8_RUBAR</name>
<dbReference type="Proteomes" id="UP001457282">
    <property type="component" value="Unassembled WGS sequence"/>
</dbReference>
<reference evidence="1 2" key="1">
    <citation type="journal article" date="2023" name="G3 (Bethesda)">
        <title>A chromosome-length genome assembly and annotation of blackberry (Rubus argutus, cv. 'Hillquist').</title>
        <authorList>
            <person name="Bruna T."/>
            <person name="Aryal R."/>
            <person name="Dudchenko O."/>
            <person name="Sargent D.J."/>
            <person name="Mead D."/>
            <person name="Buti M."/>
            <person name="Cavallini A."/>
            <person name="Hytonen T."/>
            <person name="Andres J."/>
            <person name="Pham M."/>
            <person name="Weisz D."/>
            <person name="Mascagni F."/>
            <person name="Usai G."/>
            <person name="Natali L."/>
            <person name="Bassil N."/>
            <person name="Fernandez G.E."/>
            <person name="Lomsadze A."/>
            <person name="Armour M."/>
            <person name="Olukolu B."/>
            <person name="Poorten T."/>
            <person name="Britton C."/>
            <person name="Davik J."/>
            <person name="Ashrafi H."/>
            <person name="Aiden E.L."/>
            <person name="Borodovsky M."/>
            <person name="Worthington M."/>
        </authorList>
    </citation>
    <scope>NUCLEOTIDE SEQUENCE [LARGE SCALE GENOMIC DNA]</scope>
    <source>
        <strain evidence="1">PI 553951</strain>
    </source>
</reference>
<proteinExistence type="predicted"/>
<organism evidence="1 2">
    <name type="scientific">Rubus argutus</name>
    <name type="common">Southern blackberry</name>
    <dbReference type="NCBI Taxonomy" id="59490"/>
    <lineage>
        <taxon>Eukaryota</taxon>
        <taxon>Viridiplantae</taxon>
        <taxon>Streptophyta</taxon>
        <taxon>Embryophyta</taxon>
        <taxon>Tracheophyta</taxon>
        <taxon>Spermatophyta</taxon>
        <taxon>Magnoliopsida</taxon>
        <taxon>eudicotyledons</taxon>
        <taxon>Gunneridae</taxon>
        <taxon>Pentapetalae</taxon>
        <taxon>rosids</taxon>
        <taxon>fabids</taxon>
        <taxon>Rosales</taxon>
        <taxon>Rosaceae</taxon>
        <taxon>Rosoideae</taxon>
        <taxon>Rosoideae incertae sedis</taxon>
        <taxon>Rubus</taxon>
    </lineage>
</organism>
<dbReference type="EMBL" id="JBEDUW010000004">
    <property type="protein sequence ID" value="KAK9930943.1"/>
    <property type="molecule type" value="Genomic_DNA"/>
</dbReference>